<accession>A0A375C787</accession>
<evidence type="ECO:0000256" key="1">
    <source>
        <dbReference type="SAM" id="MobiDB-lite"/>
    </source>
</evidence>
<organism evidence="2">
    <name type="scientific">Cupriavidus taiwanensis</name>
    <dbReference type="NCBI Taxonomy" id="164546"/>
    <lineage>
        <taxon>Bacteria</taxon>
        <taxon>Pseudomonadati</taxon>
        <taxon>Pseudomonadota</taxon>
        <taxon>Betaproteobacteria</taxon>
        <taxon>Burkholderiales</taxon>
        <taxon>Burkholderiaceae</taxon>
        <taxon>Cupriavidus</taxon>
    </lineage>
</organism>
<comment type="caution">
    <text evidence="2">The sequence shown here is derived from an EMBL/GenBank/DDBJ whole genome shotgun (WGS) entry which is preliminary data.</text>
</comment>
<feature type="region of interest" description="Disordered" evidence="1">
    <location>
        <begin position="28"/>
        <end position="64"/>
    </location>
</feature>
<feature type="compositionally biased region" description="Polar residues" evidence="1">
    <location>
        <begin position="28"/>
        <end position="38"/>
    </location>
</feature>
<dbReference type="Proteomes" id="UP000256297">
    <property type="component" value="Chromosome CBM2589_a"/>
</dbReference>
<dbReference type="AlphaFoldDB" id="A0A375C787"/>
<sequence>MTLTTNIAHEIHIMVTIQLNATIASLGSDPSSRSEYMVNSNSPAKNKAKKMNGAPPIAAHPRCKKNLSMYSQNAEFKRSSP</sequence>
<proteinExistence type="predicted"/>
<evidence type="ECO:0000313" key="2">
    <source>
        <dbReference type="EMBL" id="SOY64039.1"/>
    </source>
</evidence>
<protein>
    <submittedName>
        <fullName evidence="2">Uncharacterized protein</fullName>
    </submittedName>
</protein>
<gene>
    <name evidence="2" type="ORF">CBM2589_A70212</name>
</gene>
<dbReference type="EMBL" id="OFSP01000037">
    <property type="protein sequence ID" value="SOY64039.1"/>
    <property type="molecule type" value="Genomic_DNA"/>
</dbReference>
<reference evidence="2" key="1">
    <citation type="submission" date="2018-01" db="EMBL/GenBank/DDBJ databases">
        <authorList>
            <person name="Clerissi C."/>
        </authorList>
    </citation>
    <scope>NUCLEOTIDE SEQUENCE</scope>
    <source>
        <strain evidence="2">Cupriavidus taiwanensis STM 3521</strain>
    </source>
</reference>
<name>A0A375C787_9BURK</name>